<protein>
    <submittedName>
        <fullName evidence="2">Uncharacterized protein</fullName>
    </submittedName>
</protein>
<feature type="non-terminal residue" evidence="2">
    <location>
        <position position="1"/>
    </location>
</feature>
<evidence type="ECO:0000313" key="3">
    <source>
        <dbReference type="Proteomes" id="UP000663832"/>
    </source>
</evidence>
<dbReference type="OrthoDB" id="10010003at2759"/>
<reference evidence="2" key="1">
    <citation type="submission" date="2021-02" db="EMBL/GenBank/DDBJ databases">
        <authorList>
            <person name="Nowell W R."/>
        </authorList>
    </citation>
    <scope>NUCLEOTIDE SEQUENCE</scope>
</reference>
<organism evidence="2 3">
    <name type="scientific">Adineta steineri</name>
    <dbReference type="NCBI Taxonomy" id="433720"/>
    <lineage>
        <taxon>Eukaryota</taxon>
        <taxon>Metazoa</taxon>
        <taxon>Spiralia</taxon>
        <taxon>Gnathifera</taxon>
        <taxon>Rotifera</taxon>
        <taxon>Eurotatoria</taxon>
        <taxon>Bdelloidea</taxon>
        <taxon>Adinetida</taxon>
        <taxon>Adinetidae</taxon>
        <taxon>Adineta</taxon>
    </lineage>
</organism>
<name>A0A816GGK6_9BILA</name>
<dbReference type="AlphaFoldDB" id="A0A816GGK6"/>
<accession>A0A816GGK6</accession>
<gene>
    <name evidence="1" type="ORF">BJG266_LOCUS48726</name>
    <name evidence="2" type="ORF">QVE165_LOCUS65804</name>
</gene>
<proteinExistence type="predicted"/>
<dbReference type="EMBL" id="CAJNOM010007145">
    <property type="protein sequence ID" value="CAF1674024.1"/>
    <property type="molecule type" value="Genomic_DNA"/>
</dbReference>
<keyword evidence="3" id="KW-1185">Reference proteome</keyword>
<comment type="caution">
    <text evidence="2">The sequence shown here is derived from an EMBL/GenBank/DDBJ whole genome shotgun (WGS) entry which is preliminary data.</text>
</comment>
<evidence type="ECO:0000313" key="2">
    <source>
        <dbReference type="EMBL" id="CAF1674024.1"/>
    </source>
</evidence>
<evidence type="ECO:0000313" key="1">
    <source>
        <dbReference type="EMBL" id="CAF1581224.1"/>
    </source>
</evidence>
<dbReference type="Proteomes" id="UP000663877">
    <property type="component" value="Unassembled WGS sequence"/>
</dbReference>
<dbReference type="Proteomes" id="UP000663832">
    <property type="component" value="Unassembled WGS sequence"/>
</dbReference>
<dbReference type="EMBL" id="CAJNOI010006718">
    <property type="protein sequence ID" value="CAF1581224.1"/>
    <property type="molecule type" value="Genomic_DNA"/>
</dbReference>
<sequence length="456" mass="53942">MLLTIHQDNQQIHAKEMDNCSTMHNHNDPIDMSSILFENQESNKENVIVSTTNESSITTGEWISPPSITIHKKKIKRYNLCNDHWKQISKLIPNYDQLPPCQFRDVLIKIIPLRDRQNIKQCLMNFTMLKFIQQRAQFMCDVFQLKIEHDYWNYINNLTNVPVVVWLLEISKDIIRQNSINWDHTKTKANIERRREMIQYKLQQAENHLHMHLQQPYPLSCQMETKTAMNHAMNIILNALIVLVQNSLSPFHTNFKQKIILLEFDIYDVHLVKSFYALNPTMEQISTVQKIWRTKLQSRQKAVEESKFSSLRTAEYDLTDDELLEFCNSDNLIPSDNKSISYHINNILQIPDYLSMKNKKIFEDMFHEKIYNSKRSINMEELRLITILMHQLNVLNLDKSLWNHYLKSGTASLLQIKETNFKVWPLKIKTMIQYAQCPTTINNDSNQILVNDNMCL</sequence>